<keyword evidence="2" id="KW-1185">Reference proteome</keyword>
<dbReference type="Proteomes" id="UP000308199">
    <property type="component" value="Unassembled WGS sequence"/>
</dbReference>
<sequence length="226" mass="25806">MIVYNPQPQCRPCIMYLSEEVVTIHYILLEVHHLLDLTRLDNTKQAIVLLMFKLDSPGAKSDPGDIYEDIRASNLIVVIIPTLEHAASKLQPFGSRLVISALGLSLSLNMLYTVEYDVDDDDKESEDEDFESEDCDSEKRNEDFRALVSDTDTLVSNSETLLVEASNTNTKRDEYVNMDEDYMDTDSSENCDSLTEYERRRAHEQEHFHQPEFMLIVDAGATLSEI</sequence>
<dbReference type="EMBL" id="SGPK01000270">
    <property type="protein sequence ID" value="THH05321.1"/>
    <property type="molecule type" value="Genomic_DNA"/>
</dbReference>
<dbReference type="AlphaFoldDB" id="A0A4S4L3C2"/>
<comment type="caution">
    <text evidence="1">The sequence shown here is derived from an EMBL/GenBank/DDBJ whole genome shotgun (WGS) entry which is preliminary data.</text>
</comment>
<accession>A0A4S4L3C2</accession>
<proteinExistence type="predicted"/>
<organism evidence="1 2">
    <name type="scientific">Phellinidium pouzarii</name>
    <dbReference type="NCBI Taxonomy" id="167371"/>
    <lineage>
        <taxon>Eukaryota</taxon>
        <taxon>Fungi</taxon>
        <taxon>Dikarya</taxon>
        <taxon>Basidiomycota</taxon>
        <taxon>Agaricomycotina</taxon>
        <taxon>Agaricomycetes</taxon>
        <taxon>Hymenochaetales</taxon>
        <taxon>Hymenochaetaceae</taxon>
        <taxon>Phellinidium</taxon>
    </lineage>
</organism>
<protein>
    <submittedName>
        <fullName evidence="1">Uncharacterized protein</fullName>
    </submittedName>
</protein>
<reference evidence="1 2" key="1">
    <citation type="submission" date="2019-02" db="EMBL/GenBank/DDBJ databases">
        <title>Genome sequencing of the rare red list fungi Phellinidium pouzarii.</title>
        <authorList>
            <person name="Buettner E."/>
            <person name="Kellner H."/>
        </authorList>
    </citation>
    <scope>NUCLEOTIDE SEQUENCE [LARGE SCALE GENOMIC DNA]</scope>
    <source>
        <strain evidence="1 2">DSM 108285</strain>
    </source>
</reference>
<evidence type="ECO:0000313" key="2">
    <source>
        <dbReference type="Proteomes" id="UP000308199"/>
    </source>
</evidence>
<name>A0A4S4L3C2_9AGAM</name>
<gene>
    <name evidence="1" type="ORF">EW145_g4882</name>
</gene>
<evidence type="ECO:0000313" key="1">
    <source>
        <dbReference type="EMBL" id="THH05321.1"/>
    </source>
</evidence>